<name>A0A934NP70_9NOCA</name>
<organism evidence="1 2">
    <name type="scientific">Antrihabitans stalagmiti</name>
    <dbReference type="NCBI Taxonomy" id="2799499"/>
    <lineage>
        <taxon>Bacteria</taxon>
        <taxon>Bacillati</taxon>
        <taxon>Actinomycetota</taxon>
        <taxon>Actinomycetes</taxon>
        <taxon>Mycobacteriales</taxon>
        <taxon>Nocardiaceae</taxon>
        <taxon>Antrihabitans</taxon>
    </lineage>
</organism>
<reference evidence="1" key="1">
    <citation type="submission" date="2020-12" db="EMBL/GenBank/DDBJ databases">
        <title>Antrihabitans popcorni sp. nov. and Antrihabitans auranticaus sp. nov., isolated from a larva cave.</title>
        <authorList>
            <person name="Lee S.D."/>
            <person name="Kim I.S."/>
        </authorList>
    </citation>
    <scope>NUCLEOTIDE SEQUENCE</scope>
    <source>
        <strain evidence="1">YC3-6</strain>
    </source>
</reference>
<dbReference type="AlphaFoldDB" id="A0A934NP70"/>
<proteinExistence type="predicted"/>
<dbReference type="RefSeq" id="WP_199703402.1">
    <property type="nucleotide sequence ID" value="NZ_JAEMNV010000002.1"/>
</dbReference>
<keyword evidence="2" id="KW-1185">Reference proteome</keyword>
<gene>
    <name evidence="1" type="ORF">JGU71_07615</name>
</gene>
<evidence type="ECO:0000313" key="2">
    <source>
        <dbReference type="Proteomes" id="UP000655868"/>
    </source>
</evidence>
<accession>A0A934NP70</accession>
<comment type="caution">
    <text evidence="1">The sequence shown here is derived from an EMBL/GenBank/DDBJ whole genome shotgun (WGS) entry which is preliminary data.</text>
</comment>
<evidence type="ECO:0000313" key="1">
    <source>
        <dbReference type="EMBL" id="MBJ8338750.1"/>
    </source>
</evidence>
<sequence>MRQLGTTLGTDDELAIQRSLELPEDEQNLLARATVFDVTVQAPFTGDAIKVLLEHRDRIALDVLVPYAAADDSVDIDMDRANAASGEVRLWRPKASAPQ</sequence>
<dbReference type="EMBL" id="JAEMNV010000002">
    <property type="protein sequence ID" value="MBJ8338750.1"/>
    <property type="molecule type" value="Genomic_DNA"/>
</dbReference>
<protein>
    <submittedName>
        <fullName evidence="1">Uncharacterized protein</fullName>
    </submittedName>
</protein>
<dbReference type="Proteomes" id="UP000655868">
    <property type="component" value="Unassembled WGS sequence"/>
</dbReference>